<dbReference type="OrthoDB" id="9771073at2"/>
<dbReference type="AlphaFoldDB" id="A0A5C4TD42"/>
<keyword evidence="11" id="KW-0456">Lyase</keyword>
<dbReference type="Pfam" id="PF01370">
    <property type="entry name" value="Epimerase"/>
    <property type="match status" value="1"/>
</dbReference>
<evidence type="ECO:0000256" key="12">
    <source>
        <dbReference type="ARBA" id="ARBA00037859"/>
    </source>
</evidence>
<dbReference type="InterPro" id="IPR036291">
    <property type="entry name" value="NAD(P)-bd_dom_sf"/>
</dbReference>
<evidence type="ECO:0000313" key="14">
    <source>
        <dbReference type="EMBL" id="TNJ66546.1"/>
    </source>
</evidence>
<sequence>MSKTLVTGAAGFLGSHMVARLLSEGRQVVGIDNLSTGKADNLRAFPDGVGGFVFIGCDVTDPGVLSIPELEGVTEIFHLASPASPKFYQARPFDTIEVNTTGTKLMLELARRRGAKFVYSSTSEAYGDPLVHPQDELYRGNVNTWGPRACYDEAKRLGEVFCYEYYHRFGVPVKVARIFNTYSAGLRNDDGRVISNFVTQAIAGDDLTVYGDGSQTRSFCYVDDTIRGLRLLMEKEAADGEIVNIGNPVEHTILQVAHTVIRLSGAPGGIRYMPLPEDDPKVRRPVIAKAKSLLGWQPEVTLEEGLRRTIAAYRERMQGGARP</sequence>
<comment type="caution">
    <text evidence="14">The sequence shown here is derived from an EMBL/GenBank/DDBJ whole genome shotgun (WGS) entry which is preliminary data.</text>
</comment>
<dbReference type="GO" id="GO:0048040">
    <property type="term" value="F:UDP-glucuronate decarboxylase activity"/>
    <property type="evidence" value="ECO:0007669"/>
    <property type="project" value="TreeGrafter"/>
</dbReference>
<dbReference type="Proteomes" id="UP000307943">
    <property type="component" value="Unassembled WGS sequence"/>
</dbReference>
<organism evidence="14 15">
    <name type="scientific">Paenibacillus hemerocallicola</name>
    <dbReference type="NCBI Taxonomy" id="1172614"/>
    <lineage>
        <taxon>Bacteria</taxon>
        <taxon>Bacillati</taxon>
        <taxon>Bacillota</taxon>
        <taxon>Bacilli</taxon>
        <taxon>Bacillales</taxon>
        <taxon>Paenibacillaceae</taxon>
        <taxon>Paenibacillus</taxon>
    </lineage>
</organism>
<keyword evidence="5" id="KW-0735">Signal-anchor</keyword>
<gene>
    <name evidence="14" type="ORF">FE784_09785</name>
</gene>
<keyword evidence="3" id="KW-0812">Transmembrane</keyword>
<name>A0A5C4TD42_9BACL</name>
<evidence type="ECO:0000256" key="4">
    <source>
        <dbReference type="ARBA" id="ARBA00022793"/>
    </source>
</evidence>
<dbReference type="RefSeq" id="WP_139602010.1">
    <property type="nucleotide sequence ID" value="NZ_VDCQ01000010.1"/>
</dbReference>
<dbReference type="GO" id="GO:0005737">
    <property type="term" value="C:cytoplasm"/>
    <property type="evidence" value="ECO:0007669"/>
    <property type="project" value="TreeGrafter"/>
</dbReference>
<dbReference type="GO" id="GO:0042732">
    <property type="term" value="P:D-xylose metabolic process"/>
    <property type="evidence" value="ECO:0007669"/>
    <property type="project" value="InterPro"/>
</dbReference>
<evidence type="ECO:0000256" key="1">
    <source>
        <dbReference type="ARBA" id="ARBA00001911"/>
    </source>
</evidence>
<dbReference type="PANTHER" id="PTHR43078:SF6">
    <property type="entry name" value="UDP-GLUCURONIC ACID DECARBOXYLASE 1"/>
    <property type="match status" value="1"/>
</dbReference>
<keyword evidence="15" id="KW-1185">Reference proteome</keyword>
<evidence type="ECO:0000256" key="10">
    <source>
        <dbReference type="ARBA" id="ARBA00023180"/>
    </source>
</evidence>
<evidence type="ECO:0000256" key="7">
    <source>
        <dbReference type="ARBA" id="ARBA00023027"/>
    </source>
</evidence>
<dbReference type="FunFam" id="3.40.50.720:FF:000065">
    <property type="entry name" value="UDP-glucuronic acid decarboxylase 1"/>
    <property type="match status" value="1"/>
</dbReference>
<evidence type="ECO:0000256" key="8">
    <source>
        <dbReference type="ARBA" id="ARBA00023034"/>
    </source>
</evidence>
<comment type="subcellular location">
    <subcellularLocation>
        <location evidence="2">Golgi apparatus membrane</location>
        <topology evidence="2">Single-pass type II membrane protein</topology>
    </subcellularLocation>
    <subcellularLocation>
        <location evidence="12">Golgi apparatus</location>
        <location evidence="12">Golgi stack membrane</location>
    </subcellularLocation>
</comment>
<keyword evidence="7" id="KW-0520">NAD</keyword>
<proteinExistence type="predicted"/>
<dbReference type="PANTHER" id="PTHR43078">
    <property type="entry name" value="UDP-GLUCURONIC ACID DECARBOXYLASE-RELATED"/>
    <property type="match status" value="1"/>
</dbReference>
<keyword evidence="9" id="KW-0472">Membrane</keyword>
<evidence type="ECO:0000256" key="6">
    <source>
        <dbReference type="ARBA" id="ARBA00022989"/>
    </source>
</evidence>
<protein>
    <submittedName>
        <fullName evidence="14">NAD-dependent epimerase/dehydratase family protein</fullName>
    </submittedName>
</protein>
<keyword evidence="4" id="KW-0210">Decarboxylase</keyword>
<keyword evidence="6" id="KW-1133">Transmembrane helix</keyword>
<feature type="domain" description="NAD-dependent epimerase/dehydratase" evidence="13">
    <location>
        <begin position="5"/>
        <end position="246"/>
    </location>
</feature>
<dbReference type="GO" id="GO:0070403">
    <property type="term" value="F:NAD+ binding"/>
    <property type="evidence" value="ECO:0007669"/>
    <property type="project" value="InterPro"/>
</dbReference>
<dbReference type="UniPathway" id="UPA00796">
    <property type="reaction ID" value="UER00771"/>
</dbReference>
<dbReference type="InterPro" id="IPR001509">
    <property type="entry name" value="Epimerase_deHydtase"/>
</dbReference>
<evidence type="ECO:0000256" key="11">
    <source>
        <dbReference type="ARBA" id="ARBA00023239"/>
    </source>
</evidence>
<evidence type="ECO:0000259" key="13">
    <source>
        <dbReference type="Pfam" id="PF01370"/>
    </source>
</evidence>
<comment type="cofactor">
    <cofactor evidence="1">
        <name>NAD(+)</name>
        <dbReference type="ChEBI" id="CHEBI:57540"/>
    </cofactor>
</comment>
<dbReference type="InterPro" id="IPR044516">
    <property type="entry name" value="UXS-like"/>
</dbReference>
<evidence type="ECO:0000256" key="2">
    <source>
        <dbReference type="ARBA" id="ARBA00004323"/>
    </source>
</evidence>
<dbReference type="Gene3D" id="3.40.50.720">
    <property type="entry name" value="NAD(P)-binding Rossmann-like Domain"/>
    <property type="match status" value="1"/>
</dbReference>
<keyword evidence="8" id="KW-0333">Golgi apparatus</keyword>
<evidence type="ECO:0000256" key="3">
    <source>
        <dbReference type="ARBA" id="ARBA00022692"/>
    </source>
</evidence>
<dbReference type="GO" id="GO:0033320">
    <property type="term" value="P:UDP-D-xylose biosynthetic process"/>
    <property type="evidence" value="ECO:0007669"/>
    <property type="project" value="UniProtKB-UniPathway"/>
</dbReference>
<keyword evidence="10" id="KW-0325">Glycoprotein</keyword>
<evidence type="ECO:0000256" key="9">
    <source>
        <dbReference type="ARBA" id="ARBA00023136"/>
    </source>
</evidence>
<evidence type="ECO:0000313" key="15">
    <source>
        <dbReference type="Proteomes" id="UP000307943"/>
    </source>
</evidence>
<accession>A0A5C4TD42</accession>
<dbReference type="SUPFAM" id="SSF51735">
    <property type="entry name" value="NAD(P)-binding Rossmann-fold domains"/>
    <property type="match status" value="1"/>
</dbReference>
<evidence type="ECO:0000256" key="5">
    <source>
        <dbReference type="ARBA" id="ARBA00022968"/>
    </source>
</evidence>
<reference evidence="14 15" key="1">
    <citation type="submission" date="2019-05" db="EMBL/GenBank/DDBJ databases">
        <title>We sequenced the genome of Paenibacillus hemerocallicola KCTC 33185 for further insight into its adaptation and study the phylogeny of Paenibacillus.</title>
        <authorList>
            <person name="Narsing Rao M.P."/>
        </authorList>
    </citation>
    <scope>NUCLEOTIDE SEQUENCE [LARGE SCALE GENOMIC DNA]</scope>
    <source>
        <strain evidence="14 15">KCTC 33185</strain>
    </source>
</reference>
<dbReference type="EMBL" id="VDCQ01000010">
    <property type="protein sequence ID" value="TNJ66546.1"/>
    <property type="molecule type" value="Genomic_DNA"/>
</dbReference>